<feature type="compositionally biased region" description="Acidic residues" evidence="1">
    <location>
        <begin position="48"/>
        <end position="72"/>
    </location>
</feature>
<evidence type="ECO:0000259" key="2">
    <source>
        <dbReference type="Pfam" id="PF13200"/>
    </source>
</evidence>
<dbReference type="SUPFAM" id="SSF51445">
    <property type="entry name" value="(Trans)glycosidases"/>
    <property type="match status" value="1"/>
</dbReference>
<name>A0A2S8R9S8_9FIRM</name>
<dbReference type="Pfam" id="PF13200">
    <property type="entry name" value="DUF4015"/>
    <property type="match status" value="1"/>
</dbReference>
<dbReference type="AlphaFoldDB" id="A0A2S8R9S8"/>
<dbReference type="EMBL" id="NEMB01000003">
    <property type="protein sequence ID" value="PQQ66540.1"/>
    <property type="molecule type" value="Genomic_DNA"/>
</dbReference>
<dbReference type="PROSITE" id="PS51257">
    <property type="entry name" value="PROKAR_LIPOPROTEIN"/>
    <property type="match status" value="1"/>
</dbReference>
<dbReference type="RefSeq" id="WP_105367897.1">
    <property type="nucleotide sequence ID" value="NZ_NEMB01000003.1"/>
</dbReference>
<feature type="domain" description="DUF4015" evidence="2">
    <location>
        <begin position="88"/>
        <end position="402"/>
    </location>
</feature>
<evidence type="ECO:0000313" key="3">
    <source>
        <dbReference type="EMBL" id="PQQ66540.1"/>
    </source>
</evidence>
<dbReference type="OrthoDB" id="9774125at2"/>
<sequence>MKKTIAKRIWLLVIVSVLVMVFVGCNSDTGTEDPDIRTEETQTPGTQGDEEENTDDFEEIEEEEEVAEEEGDGTPFNNGHKKRVKARGLYLTASTAGARLDHYIELAKTTEINAYVIDLKNDYGTVGYNSNVSLAHEIGAVEVRFDIDKVTQKLKENDIYAIGRIVVFKDPILAEKKPEYAIKNKDGGLYVFNGTNWIDPYNEEYWKYAIDIAREALDRGFDEIQFDYIRFPDGRRSEMVFESKDDREAPEVINDFLAYARQELKGEILSGDIFAIVCETTGDTEGIGQVFELIGENLDYISPMIYPSHYALGQSINGVVFPKPDLDPYGVVLNTLLKAKSRYEKVEGHTPIIRPFLQDFTASWIEQGNYQKYGTEQAKQQIQAVYDAGFEEWFFWDPFNNYSEDAYEKIDN</sequence>
<dbReference type="InterPro" id="IPR025275">
    <property type="entry name" value="DUF4015"/>
</dbReference>
<accession>A0A2S8R9S8</accession>
<evidence type="ECO:0000313" key="4">
    <source>
        <dbReference type="Proteomes" id="UP000239720"/>
    </source>
</evidence>
<feature type="region of interest" description="Disordered" evidence="1">
    <location>
        <begin position="29"/>
        <end position="80"/>
    </location>
</feature>
<comment type="caution">
    <text evidence="3">The sequence shown here is derived from an EMBL/GenBank/DDBJ whole genome shotgun (WGS) entry which is preliminary data.</text>
</comment>
<dbReference type="Proteomes" id="UP000239720">
    <property type="component" value="Unassembled WGS sequence"/>
</dbReference>
<organism evidence="3 4">
    <name type="scientific">Acetivibrio saccincola</name>
    <dbReference type="NCBI Taxonomy" id="1677857"/>
    <lineage>
        <taxon>Bacteria</taxon>
        <taxon>Bacillati</taxon>
        <taxon>Bacillota</taxon>
        <taxon>Clostridia</taxon>
        <taxon>Eubacteriales</taxon>
        <taxon>Oscillospiraceae</taxon>
        <taxon>Acetivibrio</taxon>
    </lineage>
</organism>
<dbReference type="InterPro" id="IPR017853">
    <property type="entry name" value="GH"/>
</dbReference>
<evidence type="ECO:0000256" key="1">
    <source>
        <dbReference type="SAM" id="MobiDB-lite"/>
    </source>
</evidence>
<proteinExistence type="predicted"/>
<protein>
    <submittedName>
        <fullName evidence="3">GTP-binding protein</fullName>
    </submittedName>
</protein>
<reference evidence="3 4" key="1">
    <citation type="journal article" date="2018" name="Syst. Appl. Microbiol.">
        <title>Characterization and high-quality draft genome sequence of Herbivorax saccincola A7, an anaerobic, alkaliphilic, thermophilic, cellulolytic, and xylanolytic bacterium.</title>
        <authorList>
            <person name="Aikawa S."/>
            <person name="Baramee S."/>
            <person name="Sermsathanaswadi J."/>
            <person name="Thianheng P."/>
            <person name="Tachaapaikoon C."/>
            <person name="Shikata A."/>
            <person name="Waeonukul R."/>
            <person name="Pason P."/>
            <person name="Ratanakhanokchai K."/>
            <person name="Kosugi A."/>
        </authorList>
    </citation>
    <scope>NUCLEOTIDE SEQUENCE [LARGE SCALE GENOMIC DNA]</scope>
    <source>
        <strain evidence="3 4">A7</strain>
    </source>
</reference>
<gene>
    <name evidence="3" type="ORF">B9R14_07085</name>
</gene>